<dbReference type="Pfam" id="PF01396">
    <property type="entry name" value="Zn_ribbon_Top1"/>
    <property type="match status" value="1"/>
</dbReference>
<dbReference type="InterPro" id="IPR013498">
    <property type="entry name" value="Topo_IA_Znf"/>
</dbReference>
<gene>
    <name evidence="3" type="ORF">B1B_00510</name>
</gene>
<evidence type="ECO:0000313" key="3">
    <source>
        <dbReference type="EMBL" id="EQD78836.1"/>
    </source>
</evidence>
<sequence length="216" mass="23514">TCTATYPLPLAGFIEPAPEFLCRQCRVPRVKITFRGVRPDLYCINPECPEHHKAFRLGVCPSCGRPLEVRYSFQGKRFGGCSGYPECRTTYPLPQRGKLEISPEPCPECRAPIVTAIEAGRPPWKLCINPACPSRIREGAAKEERAKARAAAQRKKSRARSPAARAAPASDRARRPRPKPAGSSPPAPRKPAARRRSPAPETVPAKAAVSRSSAVG</sequence>
<evidence type="ECO:0000256" key="1">
    <source>
        <dbReference type="SAM" id="MobiDB-lite"/>
    </source>
</evidence>
<protein>
    <submittedName>
        <fullName evidence="3">DNA topoisomerase I</fullName>
    </submittedName>
</protein>
<comment type="caution">
    <text evidence="3">The sequence shown here is derived from an EMBL/GenBank/DDBJ whole genome shotgun (WGS) entry which is preliminary data.</text>
</comment>
<dbReference type="GO" id="GO:0006265">
    <property type="term" value="P:DNA topological change"/>
    <property type="evidence" value="ECO:0007669"/>
    <property type="project" value="InterPro"/>
</dbReference>
<feature type="non-terminal residue" evidence="3">
    <location>
        <position position="1"/>
    </location>
</feature>
<dbReference type="GO" id="GO:0005694">
    <property type="term" value="C:chromosome"/>
    <property type="evidence" value="ECO:0007669"/>
    <property type="project" value="InterPro"/>
</dbReference>
<proteinExistence type="predicted"/>
<evidence type="ECO:0000259" key="2">
    <source>
        <dbReference type="Pfam" id="PF01396"/>
    </source>
</evidence>
<dbReference type="SUPFAM" id="SSF57783">
    <property type="entry name" value="Zinc beta-ribbon"/>
    <property type="match status" value="1"/>
</dbReference>
<name>T1C028_9ZZZZ</name>
<dbReference type="Gene3D" id="3.30.65.10">
    <property type="entry name" value="Bacterial Topoisomerase I, domain 1"/>
    <property type="match status" value="1"/>
</dbReference>
<feature type="region of interest" description="Disordered" evidence="1">
    <location>
        <begin position="139"/>
        <end position="216"/>
    </location>
</feature>
<dbReference type="EMBL" id="AUZY01000387">
    <property type="protein sequence ID" value="EQD78836.1"/>
    <property type="molecule type" value="Genomic_DNA"/>
</dbReference>
<feature type="domain" description="DNA topoisomerase type IA zn finger" evidence="2">
    <location>
        <begin position="59"/>
        <end position="95"/>
    </location>
</feature>
<dbReference type="GO" id="GO:0003677">
    <property type="term" value="F:DNA binding"/>
    <property type="evidence" value="ECO:0007669"/>
    <property type="project" value="InterPro"/>
</dbReference>
<organism evidence="3">
    <name type="scientific">mine drainage metagenome</name>
    <dbReference type="NCBI Taxonomy" id="410659"/>
    <lineage>
        <taxon>unclassified sequences</taxon>
        <taxon>metagenomes</taxon>
        <taxon>ecological metagenomes</taxon>
    </lineage>
</organism>
<accession>T1C028</accession>
<dbReference type="AlphaFoldDB" id="T1C028"/>
<reference evidence="3" key="2">
    <citation type="journal article" date="2014" name="ISME J.">
        <title>Microbial stratification in low pH oxic and suboxic macroscopic growths along an acid mine drainage.</title>
        <authorList>
            <person name="Mendez-Garcia C."/>
            <person name="Mesa V."/>
            <person name="Sprenger R.R."/>
            <person name="Richter M."/>
            <person name="Diez M.S."/>
            <person name="Solano J."/>
            <person name="Bargiela R."/>
            <person name="Golyshina O.V."/>
            <person name="Manteca A."/>
            <person name="Ramos J.L."/>
            <person name="Gallego J.R."/>
            <person name="Llorente I."/>
            <person name="Martins Dos Santos V.A."/>
            <person name="Jensen O.N."/>
            <person name="Pelaez A.I."/>
            <person name="Sanchez J."/>
            <person name="Ferrer M."/>
        </authorList>
    </citation>
    <scope>NUCLEOTIDE SEQUENCE</scope>
</reference>
<keyword evidence="3" id="KW-0413">Isomerase</keyword>
<feature type="compositionally biased region" description="Low complexity" evidence="1">
    <location>
        <begin position="160"/>
        <end position="170"/>
    </location>
</feature>
<reference evidence="3" key="1">
    <citation type="submission" date="2013-08" db="EMBL/GenBank/DDBJ databases">
        <authorList>
            <person name="Mendez C."/>
            <person name="Richter M."/>
            <person name="Ferrer M."/>
            <person name="Sanchez J."/>
        </authorList>
    </citation>
    <scope>NUCLEOTIDE SEQUENCE</scope>
</reference>
<dbReference type="GO" id="GO:0003916">
    <property type="term" value="F:DNA topoisomerase activity"/>
    <property type="evidence" value="ECO:0007669"/>
    <property type="project" value="InterPro"/>
</dbReference>